<proteinExistence type="predicted"/>
<dbReference type="AlphaFoldDB" id="A0A2U3PF54"/>
<dbReference type="OrthoDB" id="4736258at2"/>
<gene>
    <name evidence="1" type="ORF">MNAB215_4601</name>
</gene>
<keyword evidence="2" id="KW-1185">Reference proteome</keyword>
<evidence type="ECO:0000313" key="2">
    <source>
        <dbReference type="Proteomes" id="UP000240424"/>
    </source>
</evidence>
<dbReference type="STRING" id="1841861.GCA_900157365_02921"/>
<protein>
    <submittedName>
        <fullName evidence="1">Uncharacterized protein</fullName>
    </submittedName>
</protein>
<evidence type="ECO:0000313" key="1">
    <source>
        <dbReference type="EMBL" id="SPM42381.1"/>
    </source>
</evidence>
<organism evidence="1 2">
    <name type="scientific">Mycobacterium numidiamassiliense</name>
    <dbReference type="NCBI Taxonomy" id="1841861"/>
    <lineage>
        <taxon>Bacteria</taxon>
        <taxon>Bacillati</taxon>
        <taxon>Actinomycetota</taxon>
        <taxon>Actinomycetes</taxon>
        <taxon>Mycobacteriales</taxon>
        <taxon>Mycobacteriaceae</taxon>
        <taxon>Mycobacterium</taxon>
    </lineage>
</organism>
<name>A0A2U3PF54_9MYCO</name>
<reference evidence="1 2" key="1">
    <citation type="submission" date="2017-01" db="EMBL/GenBank/DDBJ databases">
        <authorList>
            <consortium name="Urmite Genomes"/>
        </authorList>
    </citation>
    <scope>NUCLEOTIDE SEQUENCE [LARGE SCALE GENOMIC DNA]</scope>
    <source>
        <strain evidence="1 2">AB215</strain>
    </source>
</reference>
<accession>A0A2U3PF54</accession>
<sequence length="83" mass="8804">MRFVKHVTRVETIYCVADRLHSGRTVRVRGPEIAPTVSGWLADLGAHSPLVEDLARAACVGDWATACAVGDQLSVDVFVAAAA</sequence>
<dbReference type="EMBL" id="FUEZ01000004">
    <property type="protein sequence ID" value="SPM42381.1"/>
    <property type="molecule type" value="Genomic_DNA"/>
</dbReference>
<dbReference type="Proteomes" id="UP000240424">
    <property type="component" value="Unassembled WGS sequence"/>
</dbReference>